<sequence length="127" mass="14672">MDMVDAWSPAEDSDLKVWDLLSLCLSPNRGASRFYSTALYIKILERTICLVHLITSDWSRTSAELPHKVHCLLEARENLMMHPAIYEFNDPPGVGMFWHSLDEVFNPSVMGKENEFHQTELEILKFC</sequence>
<keyword evidence="2" id="KW-1185">Reference proteome</keyword>
<evidence type="ECO:0000313" key="2">
    <source>
        <dbReference type="Proteomes" id="UP000887159"/>
    </source>
</evidence>
<accession>A0A8X6VIF0</accession>
<organism evidence="1 2">
    <name type="scientific">Trichonephila clavipes</name>
    <name type="common">Golden silk orbweaver</name>
    <name type="synonym">Nephila clavipes</name>
    <dbReference type="NCBI Taxonomy" id="2585209"/>
    <lineage>
        <taxon>Eukaryota</taxon>
        <taxon>Metazoa</taxon>
        <taxon>Ecdysozoa</taxon>
        <taxon>Arthropoda</taxon>
        <taxon>Chelicerata</taxon>
        <taxon>Arachnida</taxon>
        <taxon>Araneae</taxon>
        <taxon>Araneomorphae</taxon>
        <taxon>Entelegynae</taxon>
        <taxon>Araneoidea</taxon>
        <taxon>Nephilidae</taxon>
        <taxon>Trichonephila</taxon>
    </lineage>
</organism>
<evidence type="ECO:0000313" key="1">
    <source>
        <dbReference type="EMBL" id="GFY13924.1"/>
    </source>
</evidence>
<reference evidence="1" key="1">
    <citation type="submission" date="2020-08" db="EMBL/GenBank/DDBJ databases">
        <title>Multicomponent nature underlies the extraordinary mechanical properties of spider dragline silk.</title>
        <authorList>
            <person name="Kono N."/>
            <person name="Nakamura H."/>
            <person name="Mori M."/>
            <person name="Yoshida Y."/>
            <person name="Ohtoshi R."/>
            <person name="Malay A.D."/>
            <person name="Moran D.A.P."/>
            <person name="Tomita M."/>
            <person name="Numata K."/>
            <person name="Arakawa K."/>
        </authorList>
    </citation>
    <scope>NUCLEOTIDE SEQUENCE</scope>
</reference>
<comment type="caution">
    <text evidence="1">The sequence shown here is derived from an EMBL/GenBank/DDBJ whole genome shotgun (WGS) entry which is preliminary data.</text>
</comment>
<name>A0A8X6VIF0_TRICX</name>
<dbReference type="AlphaFoldDB" id="A0A8X6VIF0"/>
<dbReference type="Proteomes" id="UP000887159">
    <property type="component" value="Unassembled WGS sequence"/>
</dbReference>
<proteinExistence type="predicted"/>
<dbReference type="EMBL" id="BMAU01021325">
    <property type="protein sequence ID" value="GFY13924.1"/>
    <property type="molecule type" value="Genomic_DNA"/>
</dbReference>
<protein>
    <submittedName>
        <fullName evidence="1">Uncharacterized protein</fullName>
    </submittedName>
</protein>
<gene>
    <name evidence="1" type="ORF">TNCV_1295851</name>
</gene>